<feature type="transmembrane region" description="Helical" evidence="5">
    <location>
        <begin position="12"/>
        <end position="33"/>
    </location>
</feature>
<dbReference type="Gene3D" id="3.40.190.10">
    <property type="entry name" value="Periplasmic binding protein-like II"/>
    <property type="match status" value="1"/>
</dbReference>
<dbReference type="GO" id="GO:0015833">
    <property type="term" value="P:peptide transport"/>
    <property type="evidence" value="ECO:0007669"/>
    <property type="project" value="TreeGrafter"/>
</dbReference>
<keyword evidence="5" id="KW-0472">Membrane</keyword>
<evidence type="ECO:0000313" key="8">
    <source>
        <dbReference type="Proteomes" id="UP000218172"/>
    </source>
</evidence>
<dbReference type="GO" id="GO:0043190">
    <property type="term" value="C:ATP-binding cassette (ABC) transporter complex"/>
    <property type="evidence" value="ECO:0007669"/>
    <property type="project" value="InterPro"/>
</dbReference>
<comment type="subcellular location">
    <subcellularLocation>
        <location evidence="1">Cell envelope</location>
    </subcellularLocation>
</comment>
<keyword evidence="3" id="KW-0813">Transport</keyword>
<evidence type="ECO:0000256" key="1">
    <source>
        <dbReference type="ARBA" id="ARBA00004196"/>
    </source>
</evidence>
<dbReference type="Proteomes" id="UP000218172">
    <property type="component" value="Unassembled WGS sequence"/>
</dbReference>
<dbReference type="Gene3D" id="3.90.76.10">
    <property type="entry name" value="Dipeptide-binding Protein, Domain 1"/>
    <property type="match status" value="1"/>
</dbReference>
<dbReference type="EMBL" id="NVQR01000109">
    <property type="protein sequence ID" value="PCH59756.1"/>
    <property type="molecule type" value="Genomic_DNA"/>
</dbReference>
<proteinExistence type="inferred from homology"/>
<dbReference type="SUPFAM" id="SSF53850">
    <property type="entry name" value="Periplasmic binding protein-like II"/>
    <property type="match status" value="1"/>
</dbReference>
<accession>A0A2A4MJF3</accession>
<keyword evidence="5" id="KW-1133">Transmembrane helix</keyword>
<protein>
    <recommendedName>
        <fullName evidence="6">Solute-binding protein family 5 domain-containing protein</fullName>
    </recommendedName>
</protein>
<dbReference type="AlphaFoldDB" id="A0A2A4MJF3"/>
<dbReference type="CDD" id="cd08504">
    <property type="entry name" value="PBP2_OppA"/>
    <property type="match status" value="1"/>
</dbReference>
<name>A0A2A4MJF3_9GAMM</name>
<dbReference type="Pfam" id="PF00496">
    <property type="entry name" value="SBP_bac_5"/>
    <property type="match status" value="1"/>
</dbReference>
<evidence type="ECO:0000256" key="4">
    <source>
        <dbReference type="ARBA" id="ARBA00022729"/>
    </source>
</evidence>
<evidence type="ECO:0000259" key="6">
    <source>
        <dbReference type="Pfam" id="PF00496"/>
    </source>
</evidence>
<keyword evidence="5" id="KW-0812">Transmembrane</keyword>
<comment type="similarity">
    <text evidence="2">Belongs to the bacterial solute-binding protein 5 family.</text>
</comment>
<dbReference type="Gene3D" id="3.10.105.10">
    <property type="entry name" value="Dipeptide-binding Protein, Domain 3"/>
    <property type="match status" value="1"/>
</dbReference>
<dbReference type="GO" id="GO:0030288">
    <property type="term" value="C:outer membrane-bounded periplasmic space"/>
    <property type="evidence" value="ECO:0007669"/>
    <property type="project" value="UniProtKB-ARBA"/>
</dbReference>
<dbReference type="InterPro" id="IPR039424">
    <property type="entry name" value="SBP_5"/>
</dbReference>
<gene>
    <name evidence="7" type="ORF">COC19_06725</name>
</gene>
<dbReference type="InterPro" id="IPR000914">
    <property type="entry name" value="SBP_5_dom"/>
</dbReference>
<evidence type="ECO:0000313" key="7">
    <source>
        <dbReference type="EMBL" id="PCH59756.1"/>
    </source>
</evidence>
<comment type="caution">
    <text evidence="7">The sequence shown here is derived from an EMBL/GenBank/DDBJ whole genome shotgun (WGS) entry which is preliminary data.</text>
</comment>
<dbReference type="InterPro" id="IPR030678">
    <property type="entry name" value="Peptide/Ni-bd"/>
</dbReference>
<evidence type="ECO:0000256" key="5">
    <source>
        <dbReference type="SAM" id="Phobius"/>
    </source>
</evidence>
<keyword evidence="4" id="KW-0732">Signal</keyword>
<dbReference type="FunFam" id="3.90.76.10:FF:000001">
    <property type="entry name" value="Oligopeptide ABC transporter substrate-binding protein"/>
    <property type="match status" value="1"/>
</dbReference>
<sequence length="565" mass="64139">MSQASAFKNSAAGQLLIYALYVCAAMAVLLYLLSLGVKNTAGSASNGAINVEDNSITIAIRQEPAQLDSSRATDGASAVVFAHVMEGLIAYDNEDNLVPAIAERWEITAQGATFYLRDNARWSDGQPITAHDFVYAWRKVVDPATAAQYSFIMYSVKNGEAINQGSLPKETLGVVAKSDRVLVIEFENPTPHFDKLVPFYTFFPIREDFFEATNGGYGTEADLLLYSGPYKIAQWTHSSTMSWEKNPHYWDDNKGFLDAIHVAYITDDVNSRLNLFKDGQITDTHLLPSMLGNAMEQHWQIDRTMDGTVFFLEFNHRDDRVSRNLNFRKALQLAQDPEEFVYKAMKEPAYLPGVSLFPIWVPGITELFRQEYPPIAHQQNIIKAQQHLEMARVELGLDEFPPIVLLIDDNEAGKVTGEYYQEVYRRVLGLEILLDKQIFKQRLDKMTSGDFDFYLGGWSPDYFDALTYAELFASWNLNNRGRYVSAEMDALVRLGQTSLNPQERMDAFGEIQRLAYEDVAMIPVYERGWSFVVDPRLKGFKRRVVGPEVDYKYAYIELSDEVSDD</sequence>
<dbReference type="PANTHER" id="PTHR30290:SF10">
    <property type="entry name" value="PERIPLASMIC OLIGOPEPTIDE-BINDING PROTEIN-RELATED"/>
    <property type="match status" value="1"/>
</dbReference>
<feature type="domain" description="Solute-binding protein family 5" evidence="6">
    <location>
        <begin position="97"/>
        <end position="474"/>
    </location>
</feature>
<organism evidence="7 8">
    <name type="scientific">SAR86 cluster bacterium</name>
    <dbReference type="NCBI Taxonomy" id="2030880"/>
    <lineage>
        <taxon>Bacteria</taxon>
        <taxon>Pseudomonadati</taxon>
        <taxon>Pseudomonadota</taxon>
        <taxon>Gammaproteobacteria</taxon>
        <taxon>SAR86 cluster</taxon>
    </lineage>
</organism>
<dbReference type="PIRSF" id="PIRSF002741">
    <property type="entry name" value="MppA"/>
    <property type="match status" value="1"/>
</dbReference>
<evidence type="ECO:0000256" key="3">
    <source>
        <dbReference type="ARBA" id="ARBA00022448"/>
    </source>
</evidence>
<evidence type="ECO:0000256" key="2">
    <source>
        <dbReference type="ARBA" id="ARBA00005695"/>
    </source>
</evidence>
<reference evidence="8" key="1">
    <citation type="submission" date="2017-08" db="EMBL/GenBank/DDBJ databases">
        <title>A dynamic microbial community with high functional redundancy inhabits the cold, oxic subseafloor aquifer.</title>
        <authorList>
            <person name="Tully B.J."/>
            <person name="Wheat C.G."/>
            <person name="Glazer B.T."/>
            <person name="Huber J.A."/>
        </authorList>
    </citation>
    <scope>NUCLEOTIDE SEQUENCE [LARGE SCALE GENOMIC DNA]</scope>
</reference>
<dbReference type="GO" id="GO:1904680">
    <property type="term" value="F:peptide transmembrane transporter activity"/>
    <property type="evidence" value="ECO:0007669"/>
    <property type="project" value="TreeGrafter"/>
</dbReference>
<dbReference type="PANTHER" id="PTHR30290">
    <property type="entry name" value="PERIPLASMIC BINDING COMPONENT OF ABC TRANSPORTER"/>
    <property type="match status" value="1"/>
</dbReference>